<accession>A0ABX3CCA6</accession>
<keyword evidence="1" id="KW-1133">Transmembrane helix</keyword>
<gene>
    <name evidence="2" type="ORF">BI344_16705</name>
</gene>
<dbReference type="Proteomes" id="UP000180280">
    <property type="component" value="Unassembled WGS sequence"/>
</dbReference>
<comment type="caution">
    <text evidence="2">The sequence shown here is derived from an EMBL/GenBank/DDBJ whole genome shotgun (WGS) entry which is preliminary data.</text>
</comment>
<dbReference type="InterPro" id="IPR036390">
    <property type="entry name" value="WH_DNA-bd_sf"/>
</dbReference>
<protein>
    <recommendedName>
        <fullName evidence="4">HTH marR-type domain-containing protein</fullName>
    </recommendedName>
</protein>
<evidence type="ECO:0000313" key="3">
    <source>
        <dbReference type="Proteomes" id="UP000180280"/>
    </source>
</evidence>
<dbReference type="InterPro" id="IPR036388">
    <property type="entry name" value="WH-like_DNA-bd_sf"/>
</dbReference>
<name>A0ABX3CCA6_9NEIS</name>
<dbReference type="Gene3D" id="1.10.10.10">
    <property type="entry name" value="Winged helix-like DNA-binding domain superfamily/Winged helix DNA-binding domain"/>
    <property type="match status" value="1"/>
</dbReference>
<evidence type="ECO:0000256" key="1">
    <source>
        <dbReference type="SAM" id="Phobius"/>
    </source>
</evidence>
<evidence type="ECO:0000313" key="2">
    <source>
        <dbReference type="EMBL" id="OHX19767.1"/>
    </source>
</evidence>
<keyword evidence="3" id="KW-1185">Reference proteome</keyword>
<proteinExistence type="predicted"/>
<dbReference type="SUPFAM" id="SSF46785">
    <property type="entry name" value="Winged helix' DNA-binding domain"/>
    <property type="match status" value="1"/>
</dbReference>
<evidence type="ECO:0008006" key="4">
    <source>
        <dbReference type="Google" id="ProtNLM"/>
    </source>
</evidence>
<reference evidence="2 3" key="1">
    <citation type="submission" date="2016-09" db="EMBL/GenBank/DDBJ databases">
        <title>Chromobacterium muskegensis sp. nov., an insecticidal bacterium isolated from Sphagnum bogs.</title>
        <authorList>
            <person name="Sparks M.E."/>
            <person name="Blackburn M.B."/>
            <person name="Gundersen-Rindal D.E."/>
            <person name="Mitchell A."/>
            <person name="Farrar R."/>
            <person name="Kuhar D."/>
        </authorList>
    </citation>
    <scope>NUCLEOTIDE SEQUENCE [LARGE SCALE GENOMIC DNA]</scope>
    <source>
        <strain evidence="2 3">14B-1</strain>
    </source>
</reference>
<keyword evidence="1" id="KW-0472">Membrane</keyword>
<organism evidence="2 3">
    <name type="scientific">Chromobacterium sphagni</name>
    <dbReference type="NCBI Taxonomy" id="1903179"/>
    <lineage>
        <taxon>Bacteria</taxon>
        <taxon>Pseudomonadati</taxon>
        <taxon>Pseudomonadota</taxon>
        <taxon>Betaproteobacteria</taxon>
        <taxon>Neisseriales</taxon>
        <taxon>Chromobacteriaceae</taxon>
        <taxon>Chromobacterium</taxon>
    </lineage>
</organism>
<sequence>MQAASQINNDIWIACSKPFVIYFVKLIYLIRLLMTNACLAAWAAPYSRLMKLPVAKPDPLMVSGTNLEHARSHNRRAVLETIRLNRRLTRADISRMTALTPQTVSNIAAELLDAGMLLAGSPCAKAHAASRPSLSASIRMGPIR</sequence>
<dbReference type="EMBL" id="MKCT01000026">
    <property type="protein sequence ID" value="OHX19767.1"/>
    <property type="molecule type" value="Genomic_DNA"/>
</dbReference>
<dbReference type="Pfam" id="PF13412">
    <property type="entry name" value="HTH_24"/>
    <property type="match status" value="1"/>
</dbReference>
<feature type="transmembrane region" description="Helical" evidence="1">
    <location>
        <begin position="20"/>
        <end position="43"/>
    </location>
</feature>
<keyword evidence="1" id="KW-0812">Transmembrane</keyword>